<evidence type="ECO:0000313" key="3">
    <source>
        <dbReference type="EMBL" id="CAA9540752.1"/>
    </source>
</evidence>
<dbReference type="SUPFAM" id="SSF56003">
    <property type="entry name" value="Molybdenum cofactor-binding domain"/>
    <property type="match status" value="1"/>
</dbReference>
<organism evidence="3">
    <name type="scientific">uncultured Sphingomonadaceae bacterium</name>
    <dbReference type="NCBI Taxonomy" id="169976"/>
    <lineage>
        <taxon>Bacteria</taxon>
        <taxon>Pseudomonadati</taxon>
        <taxon>Pseudomonadota</taxon>
        <taxon>Alphaproteobacteria</taxon>
        <taxon>Sphingomonadales</taxon>
        <taxon>Sphingomonadaceae</taxon>
        <taxon>environmental samples</taxon>
    </lineage>
</organism>
<name>A0A6J4U4T7_9SPHN</name>
<feature type="compositionally biased region" description="Low complexity" evidence="1">
    <location>
        <begin position="21"/>
        <end position="35"/>
    </location>
</feature>
<feature type="domain" description="Aldehyde oxidase/xanthine dehydrogenase second molybdopterin binding" evidence="2">
    <location>
        <begin position="147"/>
        <end position="226"/>
    </location>
</feature>
<accession>A0A6J4U4T7</accession>
<protein>
    <submittedName>
        <fullName evidence="3">Isoquinoline 1-oxidoreductase beta subunit</fullName>
        <ecNumber evidence="3">1.3.99.16</ecNumber>
    </submittedName>
</protein>
<dbReference type="EMBL" id="CADCVX010000674">
    <property type="protein sequence ID" value="CAA9540752.1"/>
    <property type="molecule type" value="Genomic_DNA"/>
</dbReference>
<evidence type="ECO:0000259" key="2">
    <source>
        <dbReference type="Pfam" id="PF20256"/>
    </source>
</evidence>
<gene>
    <name evidence="3" type="ORF">AVDCRST_MAG91-3836</name>
</gene>
<dbReference type="PANTHER" id="PTHR47495">
    <property type="entry name" value="ALDEHYDE DEHYDROGENASE"/>
    <property type="match status" value="1"/>
</dbReference>
<dbReference type="InterPro" id="IPR052516">
    <property type="entry name" value="N-heterocyclic_Hydroxylase"/>
</dbReference>
<evidence type="ECO:0000256" key="1">
    <source>
        <dbReference type="SAM" id="MobiDB-lite"/>
    </source>
</evidence>
<dbReference type="InterPro" id="IPR046867">
    <property type="entry name" value="AldOxase/xan_DH_MoCoBD2"/>
</dbReference>
<dbReference type="PANTHER" id="PTHR47495:SF2">
    <property type="entry name" value="ALDEHYDE DEHYDROGENASE"/>
    <property type="match status" value="1"/>
</dbReference>
<feature type="non-terminal residue" evidence="3">
    <location>
        <position position="1"/>
    </location>
</feature>
<dbReference type="Pfam" id="PF20256">
    <property type="entry name" value="MoCoBD_2"/>
    <property type="match status" value="1"/>
</dbReference>
<sequence length="276" mass="28249">KACATGFALSLWQSSERRAATPPSTTFRGTGSTRTARPEAEAFAVDGAVPPYGVAAVVVEHVPVDVGAPSGVWRGRAHGYTAFFTECFVDELARKAGAEPFSFRMGMLGGNPRFARVLSAAAALGQWDGGGAGSVQGIAAHAMAGSIAAAVVEAGVGADGRIRVSRVSMVVDVGRVINPDLVRQQVEGGILWGIAAATGSPIDHRGGLPSARTLSELGLPHLTDTPDMRIEILPSLEAPGGAEEIAVPPIAPAIANAIFAATGQRLRSLPLVMGGR</sequence>
<feature type="region of interest" description="Disordered" evidence="1">
    <location>
        <begin position="16"/>
        <end position="35"/>
    </location>
</feature>
<dbReference type="GO" id="GO:0047121">
    <property type="term" value="F:isoquinoline 1-oxidoreductase activity"/>
    <property type="evidence" value="ECO:0007669"/>
    <property type="project" value="UniProtKB-EC"/>
</dbReference>
<dbReference type="Gene3D" id="3.30.365.10">
    <property type="entry name" value="Aldehyde oxidase/xanthine dehydrogenase, molybdopterin binding domain"/>
    <property type="match status" value="2"/>
</dbReference>
<proteinExistence type="predicted"/>
<reference evidence="3" key="1">
    <citation type="submission" date="2020-02" db="EMBL/GenBank/DDBJ databases">
        <authorList>
            <person name="Meier V. D."/>
        </authorList>
    </citation>
    <scope>NUCLEOTIDE SEQUENCE</scope>
    <source>
        <strain evidence="3">AVDCRST_MAG91</strain>
    </source>
</reference>
<dbReference type="InterPro" id="IPR037165">
    <property type="entry name" value="AldOxase/xan_DH_Mopterin-bd_sf"/>
</dbReference>
<dbReference type="AlphaFoldDB" id="A0A6J4U4T7"/>
<dbReference type="EC" id="1.3.99.16" evidence="3"/>
<keyword evidence="3" id="KW-0560">Oxidoreductase</keyword>